<dbReference type="EMBL" id="MU004181">
    <property type="protein sequence ID" value="KAF2502281.1"/>
    <property type="molecule type" value="Genomic_DNA"/>
</dbReference>
<organism evidence="2 3">
    <name type="scientific">Lophium mytilinum</name>
    <dbReference type="NCBI Taxonomy" id="390894"/>
    <lineage>
        <taxon>Eukaryota</taxon>
        <taxon>Fungi</taxon>
        <taxon>Dikarya</taxon>
        <taxon>Ascomycota</taxon>
        <taxon>Pezizomycotina</taxon>
        <taxon>Dothideomycetes</taxon>
        <taxon>Pleosporomycetidae</taxon>
        <taxon>Mytilinidiales</taxon>
        <taxon>Mytilinidiaceae</taxon>
        <taxon>Lophium</taxon>
    </lineage>
</organism>
<gene>
    <name evidence="2" type="ORF">BU16DRAFT_576314</name>
</gene>
<evidence type="ECO:0008006" key="4">
    <source>
        <dbReference type="Google" id="ProtNLM"/>
    </source>
</evidence>
<sequence length="147" mass="15404">MKNLVTFTVFLVLSLATPTPVDKSAVCYCEPPICALELITECKCKNAAALSCYTDYLAQGIACPSPTPSPCGAILIRTKFPIPTSTATAIHCGGLLGLPCPEGFICIDDTSDSCDHRNGGTGCNDVCVYRETTGKIPCGGFEGVACW</sequence>
<dbReference type="AlphaFoldDB" id="A0A6A6RCK6"/>
<protein>
    <recommendedName>
        <fullName evidence="4">Extracellular membrane protein CFEM domain-containing protein</fullName>
    </recommendedName>
</protein>
<keyword evidence="3" id="KW-1185">Reference proteome</keyword>
<reference evidence="2" key="1">
    <citation type="journal article" date="2020" name="Stud. Mycol.">
        <title>101 Dothideomycetes genomes: a test case for predicting lifestyles and emergence of pathogens.</title>
        <authorList>
            <person name="Haridas S."/>
            <person name="Albert R."/>
            <person name="Binder M."/>
            <person name="Bloem J."/>
            <person name="Labutti K."/>
            <person name="Salamov A."/>
            <person name="Andreopoulos B."/>
            <person name="Baker S."/>
            <person name="Barry K."/>
            <person name="Bills G."/>
            <person name="Bluhm B."/>
            <person name="Cannon C."/>
            <person name="Castanera R."/>
            <person name="Culley D."/>
            <person name="Daum C."/>
            <person name="Ezra D."/>
            <person name="Gonzalez J."/>
            <person name="Henrissat B."/>
            <person name="Kuo A."/>
            <person name="Liang C."/>
            <person name="Lipzen A."/>
            <person name="Lutzoni F."/>
            <person name="Magnuson J."/>
            <person name="Mondo S."/>
            <person name="Nolan M."/>
            <person name="Ohm R."/>
            <person name="Pangilinan J."/>
            <person name="Park H.-J."/>
            <person name="Ramirez L."/>
            <person name="Alfaro M."/>
            <person name="Sun H."/>
            <person name="Tritt A."/>
            <person name="Yoshinaga Y."/>
            <person name="Zwiers L.-H."/>
            <person name="Turgeon B."/>
            <person name="Goodwin S."/>
            <person name="Spatafora J."/>
            <person name="Crous P."/>
            <person name="Grigoriev I."/>
        </authorList>
    </citation>
    <scope>NUCLEOTIDE SEQUENCE</scope>
    <source>
        <strain evidence="2">CBS 269.34</strain>
    </source>
</reference>
<accession>A0A6A6RCK6</accession>
<dbReference type="OrthoDB" id="3799394at2759"/>
<evidence type="ECO:0000313" key="3">
    <source>
        <dbReference type="Proteomes" id="UP000799750"/>
    </source>
</evidence>
<evidence type="ECO:0000256" key="1">
    <source>
        <dbReference type="SAM" id="SignalP"/>
    </source>
</evidence>
<dbReference type="Proteomes" id="UP000799750">
    <property type="component" value="Unassembled WGS sequence"/>
</dbReference>
<proteinExistence type="predicted"/>
<evidence type="ECO:0000313" key="2">
    <source>
        <dbReference type="EMBL" id="KAF2502281.1"/>
    </source>
</evidence>
<feature type="signal peptide" evidence="1">
    <location>
        <begin position="1"/>
        <end position="16"/>
    </location>
</feature>
<feature type="chain" id="PRO_5025692648" description="Extracellular membrane protein CFEM domain-containing protein" evidence="1">
    <location>
        <begin position="17"/>
        <end position="147"/>
    </location>
</feature>
<keyword evidence="1" id="KW-0732">Signal</keyword>
<name>A0A6A6RCK6_9PEZI</name>